<gene>
    <name evidence="2" type="ORF">ACFOSE_08915</name>
</gene>
<evidence type="ECO:0000259" key="1">
    <source>
        <dbReference type="PROSITE" id="PS51094"/>
    </source>
</evidence>
<dbReference type="InterPro" id="IPR016152">
    <property type="entry name" value="PTrfase/Anion_transptr"/>
</dbReference>
<dbReference type="InterPro" id="IPR002178">
    <property type="entry name" value="PTS_EIIA_type-2_dom"/>
</dbReference>
<protein>
    <submittedName>
        <fullName evidence="2">PTS sugar transporter subunit IIA</fullName>
    </submittedName>
</protein>
<dbReference type="Pfam" id="PF00359">
    <property type="entry name" value="PTS_EIIA_2"/>
    <property type="match status" value="1"/>
</dbReference>
<evidence type="ECO:0000313" key="3">
    <source>
        <dbReference type="Proteomes" id="UP001595901"/>
    </source>
</evidence>
<evidence type="ECO:0000313" key="2">
    <source>
        <dbReference type="EMBL" id="MFC3932868.1"/>
    </source>
</evidence>
<dbReference type="Proteomes" id="UP001595901">
    <property type="component" value="Unassembled WGS sequence"/>
</dbReference>
<dbReference type="Gene3D" id="3.40.930.10">
    <property type="entry name" value="Mannitol-specific EII, Chain A"/>
    <property type="match status" value="1"/>
</dbReference>
<accession>A0ABV8D2W7</accession>
<dbReference type="SUPFAM" id="SSF55804">
    <property type="entry name" value="Phoshotransferase/anion transport protein"/>
    <property type="match status" value="1"/>
</dbReference>
<name>A0ABV8D2W7_9STRE</name>
<dbReference type="EMBL" id="JBHSAC010000075">
    <property type="protein sequence ID" value="MFC3932868.1"/>
    <property type="molecule type" value="Genomic_DNA"/>
</dbReference>
<dbReference type="PROSITE" id="PS51094">
    <property type="entry name" value="PTS_EIIA_TYPE_2"/>
    <property type="match status" value="1"/>
</dbReference>
<keyword evidence="2" id="KW-0762">Sugar transport</keyword>
<sequence>MSSELVKKLFIEEPLHNPSEVYHFLAEQIAPFSNQEVIEKLLAREHLANIQIYQQTILPHLELRELERSQLLILRLQDPIIWDEDMGEVKLIICLALKVGEVEKVKRQIRDFMIHLANDAYLEELLQAEKIDIEKI</sequence>
<proteinExistence type="predicted"/>
<comment type="caution">
    <text evidence="2">The sequence shown here is derived from an EMBL/GenBank/DDBJ whole genome shotgun (WGS) entry which is preliminary data.</text>
</comment>
<keyword evidence="2" id="KW-0813">Transport</keyword>
<feature type="domain" description="PTS EIIA type-2" evidence="1">
    <location>
        <begin position="1"/>
        <end position="136"/>
    </location>
</feature>
<keyword evidence="3" id="KW-1185">Reference proteome</keyword>
<reference evidence="3" key="1">
    <citation type="journal article" date="2019" name="Int. J. Syst. Evol. Microbiol.">
        <title>The Global Catalogue of Microorganisms (GCM) 10K type strain sequencing project: providing services to taxonomists for standard genome sequencing and annotation.</title>
        <authorList>
            <consortium name="The Broad Institute Genomics Platform"/>
            <consortium name="The Broad Institute Genome Sequencing Center for Infectious Disease"/>
            <person name="Wu L."/>
            <person name="Ma J."/>
        </authorList>
    </citation>
    <scope>NUCLEOTIDE SEQUENCE [LARGE SCALE GENOMIC DNA]</scope>
    <source>
        <strain evidence="3">CCUG 58728</strain>
    </source>
</reference>
<dbReference type="RefSeq" id="WP_380432580.1">
    <property type="nucleotide sequence ID" value="NZ_JBHSAC010000075.1"/>
</dbReference>
<organism evidence="2 3">
    <name type="scientific">Streptococcus dentapri</name>
    <dbReference type="NCBI Taxonomy" id="573564"/>
    <lineage>
        <taxon>Bacteria</taxon>
        <taxon>Bacillati</taxon>
        <taxon>Bacillota</taxon>
        <taxon>Bacilli</taxon>
        <taxon>Lactobacillales</taxon>
        <taxon>Streptococcaceae</taxon>
        <taxon>Streptococcus</taxon>
    </lineage>
</organism>